<dbReference type="OrthoDB" id="6329284at2759"/>
<dbReference type="STRING" id="1442371.A0A0D2HQJ7"/>
<sequence>MGTLNEETLIGKKIEESEQGTELGVKFHREGGLYKKLCTPNMGNLFWNNVVPGITDHDIGGTKFLQSFPQE</sequence>
<dbReference type="AlphaFoldDB" id="A0A0D2HQJ7"/>
<protein>
    <submittedName>
        <fullName evidence="1">Uncharacterized protein</fullName>
    </submittedName>
</protein>
<dbReference type="VEuPathDB" id="FungiDB:Z520_00828"/>
<reference evidence="1 2" key="1">
    <citation type="submission" date="2015-01" db="EMBL/GenBank/DDBJ databases">
        <title>The Genome Sequence of Fonsecaea multimorphosa CBS 102226.</title>
        <authorList>
            <consortium name="The Broad Institute Genomics Platform"/>
            <person name="Cuomo C."/>
            <person name="de Hoog S."/>
            <person name="Gorbushina A."/>
            <person name="Stielow B."/>
            <person name="Teixiera M."/>
            <person name="Abouelleil A."/>
            <person name="Chapman S.B."/>
            <person name="Priest M."/>
            <person name="Young S.K."/>
            <person name="Wortman J."/>
            <person name="Nusbaum C."/>
            <person name="Birren B."/>
        </authorList>
    </citation>
    <scope>NUCLEOTIDE SEQUENCE [LARGE SCALE GENOMIC DNA]</scope>
    <source>
        <strain evidence="1 2">CBS 102226</strain>
    </source>
</reference>
<dbReference type="RefSeq" id="XP_016638258.1">
    <property type="nucleotide sequence ID" value="XM_016771348.1"/>
</dbReference>
<evidence type="ECO:0000313" key="1">
    <source>
        <dbReference type="EMBL" id="KIY04136.1"/>
    </source>
</evidence>
<dbReference type="EMBL" id="KN848062">
    <property type="protein sequence ID" value="KIY04136.1"/>
    <property type="molecule type" value="Genomic_DNA"/>
</dbReference>
<evidence type="ECO:0000313" key="2">
    <source>
        <dbReference type="Proteomes" id="UP000053411"/>
    </source>
</evidence>
<gene>
    <name evidence="1" type="ORF">Z520_00828</name>
</gene>
<organism evidence="1 2">
    <name type="scientific">Fonsecaea multimorphosa CBS 102226</name>
    <dbReference type="NCBI Taxonomy" id="1442371"/>
    <lineage>
        <taxon>Eukaryota</taxon>
        <taxon>Fungi</taxon>
        <taxon>Dikarya</taxon>
        <taxon>Ascomycota</taxon>
        <taxon>Pezizomycotina</taxon>
        <taxon>Eurotiomycetes</taxon>
        <taxon>Chaetothyriomycetidae</taxon>
        <taxon>Chaetothyriales</taxon>
        <taxon>Herpotrichiellaceae</taxon>
        <taxon>Fonsecaea</taxon>
    </lineage>
</organism>
<name>A0A0D2HQJ7_9EURO</name>
<keyword evidence="2" id="KW-1185">Reference proteome</keyword>
<dbReference type="GeneID" id="27706574"/>
<proteinExistence type="predicted"/>
<dbReference type="Proteomes" id="UP000053411">
    <property type="component" value="Unassembled WGS sequence"/>
</dbReference>
<accession>A0A0D2HQJ7</accession>